<dbReference type="Proteomes" id="UP000253562">
    <property type="component" value="Unassembled WGS sequence"/>
</dbReference>
<gene>
    <name evidence="1" type="ORF">DTL42_00025</name>
</gene>
<sequence length="101" mass="11360">MSKYFLSDSNSLEVDLIFGCPVRQTSVSDFVQEYGLDSARLIERMLPDNDFTCCVMKRRASLFMRVTYLITIPNSTSECLDLLGASGSHAPLNRFVKRAKA</sequence>
<organism evidence="1 2">
    <name type="scientific">Bremerella cremea</name>
    <dbReference type="NCBI Taxonomy" id="1031537"/>
    <lineage>
        <taxon>Bacteria</taxon>
        <taxon>Pseudomonadati</taxon>
        <taxon>Planctomycetota</taxon>
        <taxon>Planctomycetia</taxon>
        <taxon>Pirellulales</taxon>
        <taxon>Pirellulaceae</taxon>
        <taxon>Bremerella</taxon>
    </lineage>
</organism>
<comment type="caution">
    <text evidence="1">The sequence shown here is derived from an EMBL/GenBank/DDBJ whole genome shotgun (WGS) entry which is preliminary data.</text>
</comment>
<reference evidence="1 2" key="1">
    <citation type="submission" date="2018-07" db="EMBL/GenBank/DDBJ databases">
        <title>Comparative genomes isolates from brazilian mangrove.</title>
        <authorList>
            <person name="De Araujo J.E."/>
            <person name="Taketani R.G."/>
            <person name="Silva M.C.P."/>
            <person name="Lourenco M.V."/>
            <person name="Oliveira V.M."/>
            <person name="Andreote F.D."/>
        </authorList>
    </citation>
    <scope>NUCLEOTIDE SEQUENCE [LARGE SCALE GENOMIC DNA]</scope>
    <source>
        <strain evidence="1 2">HEX PRIS-MGV</strain>
    </source>
</reference>
<proteinExistence type="predicted"/>
<evidence type="ECO:0000313" key="1">
    <source>
        <dbReference type="EMBL" id="RCS56237.1"/>
    </source>
</evidence>
<evidence type="ECO:0000313" key="2">
    <source>
        <dbReference type="Proteomes" id="UP000253562"/>
    </source>
</evidence>
<dbReference type="AlphaFoldDB" id="A0A368KY08"/>
<accession>A0A368KY08</accession>
<name>A0A368KY08_9BACT</name>
<protein>
    <submittedName>
        <fullName evidence="1">Uncharacterized protein</fullName>
    </submittedName>
</protein>
<dbReference type="EMBL" id="QPEX01000002">
    <property type="protein sequence ID" value="RCS56237.1"/>
    <property type="molecule type" value="Genomic_DNA"/>
</dbReference>